<dbReference type="OrthoDB" id="1748820at2759"/>
<protein>
    <recommendedName>
        <fullName evidence="2">RNase H type-1 domain-containing protein</fullName>
    </recommendedName>
</protein>
<dbReference type="GO" id="GO:0004523">
    <property type="term" value="F:RNA-DNA hybrid ribonuclease activity"/>
    <property type="evidence" value="ECO:0007669"/>
    <property type="project" value="InterPro"/>
</dbReference>
<comment type="caution">
    <text evidence="3">The sequence shown here is derived from an EMBL/GenBank/DDBJ whole genome shotgun (WGS) entry which is preliminary data.</text>
</comment>
<dbReference type="InterPro" id="IPR002156">
    <property type="entry name" value="RNaseH_domain"/>
</dbReference>
<accession>A0A9D4AD61</accession>
<feature type="region of interest" description="Disordered" evidence="1">
    <location>
        <begin position="73"/>
        <end position="99"/>
    </location>
</feature>
<sequence>MKKEDLDDRSVIRAYILNVKRLKRNFINCNFKYASRTGNNVAHTFVKEGLRVGDNTYLNNKLSREVRDFNEKEEQYAGIERDNTSGAKSRNNKVSGSER</sequence>
<feature type="compositionally biased region" description="Basic and acidic residues" evidence="1">
    <location>
        <begin position="73"/>
        <end position="83"/>
    </location>
</feature>
<evidence type="ECO:0000259" key="2">
    <source>
        <dbReference type="Pfam" id="PF13456"/>
    </source>
</evidence>
<organism evidence="3 4">
    <name type="scientific">Gossypium stocksii</name>
    <dbReference type="NCBI Taxonomy" id="47602"/>
    <lineage>
        <taxon>Eukaryota</taxon>
        <taxon>Viridiplantae</taxon>
        <taxon>Streptophyta</taxon>
        <taxon>Embryophyta</taxon>
        <taxon>Tracheophyta</taxon>
        <taxon>Spermatophyta</taxon>
        <taxon>Magnoliopsida</taxon>
        <taxon>eudicotyledons</taxon>
        <taxon>Gunneridae</taxon>
        <taxon>Pentapetalae</taxon>
        <taxon>rosids</taxon>
        <taxon>malvids</taxon>
        <taxon>Malvales</taxon>
        <taxon>Malvaceae</taxon>
        <taxon>Malvoideae</taxon>
        <taxon>Gossypium</taxon>
    </lineage>
</organism>
<gene>
    <name evidence="3" type="ORF">J1N35_011168</name>
</gene>
<feature type="domain" description="RNase H type-1" evidence="2">
    <location>
        <begin position="8"/>
        <end position="48"/>
    </location>
</feature>
<evidence type="ECO:0000313" key="4">
    <source>
        <dbReference type="Proteomes" id="UP000828251"/>
    </source>
</evidence>
<name>A0A9D4AD61_9ROSI</name>
<reference evidence="3 4" key="1">
    <citation type="journal article" date="2021" name="Plant Biotechnol. J.">
        <title>Multi-omics assisted identification of the key and species-specific regulatory components of drought-tolerant mechanisms in Gossypium stocksii.</title>
        <authorList>
            <person name="Yu D."/>
            <person name="Ke L."/>
            <person name="Zhang D."/>
            <person name="Wu Y."/>
            <person name="Sun Y."/>
            <person name="Mei J."/>
            <person name="Sun J."/>
            <person name="Sun Y."/>
        </authorList>
    </citation>
    <scope>NUCLEOTIDE SEQUENCE [LARGE SCALE GENOMIC DNA]</scope>
    <source>
        <strain evidence="4">cv. E1</strain>
        <tissue evidence="3">Leaf</tissue>
    </source>
</reference>
<dbReference type="EMBL" id="JAIQCV010000004">
    <property type="protein sequence ID" value="KAH1107400.1"/>
    <property type="molecule type" value="Genomic_DNA"/>
</dbReference>
<dbReference type="Pfam" id="PF13456">
    <property type="entry name" value="RVT_3"/>
    <property type="match status" value="1"/>
</dbReference>
<proteinExistence type="predicted"/>
<dbReference type="GO" id="GO:0003676">
    <property type="term" value="F:nucleic acid binding"/>
    <property type="evidence" value="ECO:0007669"/>
    <property type="project" value="InterPro"/>
</dbReference>
<feature type="compositionally biased region" description="Polar residues" evidence="1">
    <location>
        <begin position="84"/>
        <end position="99"/>
    </location>
</feature>
<keyword evidence="4" id="KW-1185">Reference proteome</keyword>
<evidence type="ECO:0000313" key="3">
    <source>
        <dbReference type="EMBL" id="KAH1107400.1"/>
    </source>
</evidence>
<evidence type="ECO:0000256" key="1">
    <source>
        <dbReference type="SAM" id="MobiDB-lite"/>
    </source>
</evidence>
<dbReference type="Proteomes" id="UP000828251">
    <property type="component" value="Unassembled WGS sequence"/>
</dbReference>
<dbReference type="AlphaFoldDB" id="A0A9D4AD61"/>